<evidence type="ECO:0000256" key="3">
    <source>
        <dbReference type="ARBA" id="ARBA00022827"/>
    </source>
</evidence>
<organism evidence="6 7">
    <name type="scientific">Aspergillus brasiliensis</name>
    <dbReference type="NCBI Taxonomy" id="319629"/>
    <lineage>
        <taxon>Eukaryota</taxon>
        <taxon>Fungi</taxon>
        <taxon>Dikarya</taxon>
        <taxon>Ascomycota</taxon>
        <taxon>Pezizomycotina</taxon>
        <taxon>Eurotiomycetes</taxon>
        <taxon>Eurotiomycetidae</taxon>
        <taxon>Eurotiales</taxon>
        <taxon>Aspergillaceae</taxon>
        <taxon>Aspergillus</taxon>
        <taxon>Aspergillus subgen. Circumdati</taxon>
    </lineage>
</organism>
<dbReference type="Proteomes" id="UP001143548">
    <property type="component" value="Unassembled WGS sequence"/>
</dbReference>
<evidence type="ECO:0000256" key="2">
    <source>
        <dbReference type="ARBA" id="ARBA00022630"/>
    </source>
</evidence>
<evidence type="ECO:0000313" key="6">
    <source>
        <dbReference type="EMBL" id="GKZ25541.1"/>
    </source>
</evidence>
<dbReference type="Pfam" id="PF01494">
    <property type="entry name" value="FAD_binding_3"/>
    <property type="match status" value="2"/>
</dbReference>
<accession>A0A9W5Z0K2</accession>
<dbReference type="AlphaFoldDB" id="A0A9W5Z0K2"/>
<dbReference type="PANTHER" id="PTHR47356">
    <property type="entry name" value="FAD-DEPENDENT MONOOXYGENASE ASQG-RELATED"/>
    <property type="match status" value="1"/>
</dbReference>
<keyword evidence="2" id="KW-0285">Flavoprotein</keyword>
<reference evidence="6" key="1">
    <citation type="submission" date="2022-07" db="EMBL/GenBank/DDBJ databases">
        <title>Taxonomy of Aspergillus series Nigri: significant species reduction supported by multi-species coalescent approaches.</title>
        <authorList>
            <person name="Bian C."/>
            <person name="Kusuya Y."/>
            <person name="Sklenar F."/>
            <person name="D'hooge E."/>
            <person name="Yaguchi T."/>
            <person name="Takahashi H."/>
            <person name="Hubka V."/>
        </authorList>
    </citation>
    <scope>NUCLEOTIDE SEQUENCE</scope>
    <source>
        <strain evidence="6">CBS 733.88</strain>
    </source>
</reference>
<dbReference type="InterPro" id="IPR050562">
    <property type="entry name" value="FAD_mOase_fung"/>
</dbReference>
<feature type="domain" description="FAD-binding" evidence="5">
    <location>
        <begin position="6"/>
        <end position="163"/>
    </location>
</feature>
<evidence type="ECO:0000259" key="5">
    <source>
        <dbReference type="Pfam" id="PF01494"/>
    </source>
</evidence>
<evidence type="ECO:0000256" key="4">
    <source>
        <dbReference type="ARBA" id="ARBA00023002"/>
    </source>
</evidence>
<name>A0A9W5Z0K2_9EURO</name>
<dbReference type="Gene3D" id="3.50.50.60">
    <property type="entry name" value="FAD/NAD(P)-binding domain"/>
    <property type="match status" value="1"/>
</dbReference>
<feature type="domain" description="FAD-binding" evidence="5">
    <location>
        <begin position="243"/>
        <end position="300"/>
    </location>
</feature>
<evidence type="ECO:0000256" key="1">
    <source>
        <dbReference type="ARBA" id="ARBA00007992"/>
    </source>
</evidence>
<dbReference type="SUPFAM" id="SSF51905">
    <property type="entry name" value="FAD/NAD(P)-binding domain"/>
    <property type="match status" value="1"/>
</dbReference>
<keyword evidence="4" id="KW-0560">Oxidoreductase</keyword>
<evidence type="ECO:0000313" key="7">
    <source>
        <dbReference type="Proteomes" id="UP001143548"/>
    </source>
</evidence>
<comment type="caution">
    <text evidence="6">The sequence shown here is derived from an EMBL/GenBank/DDBJ whole genome shotgun (WGS) entry which is preliminary data.</text>
</comment>
<dbReference type="InterPro" id="IPR036188">
    <property type="entry name" value="FAD/NAD-bd_sf"/>
</dbReference>
<gene>
    <name evidence="6" type="ORF">AbraCBS73388_001182</name>
</gene>
<proteinExistence type="inferred from homology"/>
<dbReference type="InterPro" id="IPR002938">
    <property type="entry name" value="FAD-bd"/>
</dbReference>
<dbReference type="PANTHER" id="PTHR47356:SF2">
    <property type="entry name" value="FAD-BINDING DOMAIN-CONTAINING PROTEIN-RELATED"/>
    <property type="match status" value="1"/>
</dbReference>
<comment type="similarity">
    <text evidence="1">Belongs to the paxM FAD-dependent monooxygenase family.</text>
</comment>
<dbReference type="GO" id="GO:0071949">
    <property type="term" value="F:FAD binding"/>
    <property type="evidence" value="ECO:0007669"/>
    <property type="project" value="InterPro"/>
</dbReference>
<keyword evidence="3" id="KW-0274">FAD</keyword>
<dbReference type="GO" id="GO:0004497">
    <property type="term" value="F:monooxygenase activity"/>
    <property type="evidence" value="ECO:0007669"/>
    <property type="project" value="InterPro"/>
</dbReference>
<dbReference type="EMBL" id="BROQ01000114">
    <property type="protein sequence ID" value="GKZ25541.1"/>
    <property type="molecule type" value="Genomic_DNA"/>
</dbReference>
<dbReference type="PRINTS" id="PR00420">
    <property type="entry name" value="RNGMNOXGNASE"/>
</dbReference>
<sequence>MALRPCKVIVAGGGVAGLSLALMLEKHGIDYLLLEAYPKVVATVGAGIALAPNGLRIIEQLGCYEDLQKCSAGADQVHVRKPDGEPLWGQDEGLAQMSIERKSLLEVLYNNIADKSKILPNKRVDSVTHTDIGVDVRTTDGSTYSADIVVGTDGTHSKLRQQIARYAKDLGLSEDYAEEDSAGPADRIYWFLMMKMKQTYYGADIPRFTEEDKKSKLQEHRDDHVTPNVRLSDLCERQLSTIYTPMPEFVYKKWHLGRIITIGDACHKVLPITAQGGNQALESAAAVVNGLMAALSQASGSGPLSQSEVKSMFERVQEIREPRTFDIIKTTHKRQQLDAMETPELKQFMLTKYASLMPGALWKRWTETFIPAVSLNMLDLPARPKSIPFEDEALRNKGRNKVPVSHL</sequence>
<protein>
    <recommendedName>
        <fullName evidence="5">FAD-binding domain-containing protein</fullName>
    </recommendedName>
</protein>